<comment type="caution">
    <text evidence="2">The sequence shown here is derived from an EMBL/GenBank/DDBJ whole genome shotgun (WGS) entry which is preliminary data.</text>
</comment>
<evidence type="ECO:0000256" key="1">
    <source>
        <dbReference type="SAM" id="Phobius"/>
    </source>
</evidence>
<feature type="transmembrane region" description="Helical" evidence="1">
    <location>
        <begin position="12"/>
        <end position="37"/>
    </location>
</feature>
<reference evidence="2 3" key="1">
    <citation type="submission" date="2024-09" db="EMBL/GenBank/DDBJ databases">
        <title>Rethinking Asexuality: The Enigmatic Case of Functional Sexual Genes in Lepraria (Stereocaulaceae).</title>
        <authorList>
            <person name="Doellman M."/>
            <person name="Sun Y."/>
            <person name="Barcenas-Pena A."/>
            <person name="Lumbsch H.T."/>
            <person name="Grewe F."/>
        </authorList>
    </citation>
    <scope>NUCLEOTIDE SEQUENCE [LARGE SCALE GENOMIC DNA]</scope>
    <source>
        <strain evidence="2 3">Grewe 0041</strain>
    </source>
</reference>
<proteinExistence type="predicted"/>
<keyword evidence="1" id="KW-0812">Transmembrane</keyword>
<feature type="transmembrane region" description="Helical" evidence="1">
    <location>
        <begin position="107"/>
        <end position="124"/>
    </location>
</feature>
<keyword evidence="1" id="KW-0472">Membrane</keyword>
<evidence type="ECO:0000313" key="3">
    <source>
        <dbReference type="Proteomes" id="UP001590951"/>
    </source>
</evidence>
<sequence>MTLPSDFSRYSSPICAASFCSAPTTFIAIINLLLGWMMPRHQVQHSFGLSKLHPDRNYNQALENGHWRVTASSLLSVLGRIPPVLTIGIFENANDGDFLVWIQPANLWKTFIFLMIFFVCLPLARPTAAYRLPRPIHSLSDLLCFCYARYSMIKFSTNQSFRYKIPPMRGFIWRPVFTLQNRGISSACIWQRRQKISWVRCRGEKNLIRSAGLRGQARPRKSSVPRTRDPLAKAKLRYLSMVLPQASCYTKT</sequence>
<keyword evidence="3" id="KW-1185">Reference proteome</keyword>
<protein>
    <submittedName>
        <fullName evidence="2">Uncharacterized protein</fullName>
    </submittedName>
</protein>
<organism evidence="2 3">
    <name type="scientific">Lepraria finkii</name>
    <dbReference type="NCBI Taxonomy" id="1340010"/>
    <lineage>
        <taxon>Eukaryota</taxon>
        <taxon>Fungi</taxon>
        <taxon>Dikarya</taxon>
        <taxon>Ascomycota</taxon>
        <taxon>Pezizomycotina</taxon>
        <taxon>Lecanoromycetes</taxon>
        <taxon>OSLEUM clade</taxon>
        <taxon>Lecanoromycetidae</taxon>
        <taxon>Lecanorales</taxon>
        <taxon>Lecanorineae</taxon>
        <taxon>Stereocaulaceae</taxon>
        <taxon>Lepraria</taxon>
    </lineage>
</organism>
<dbReference type="Proteomes" id="UP001590951">
    <property type="component" value="Unassembled WGS sequence"/>
</dbReference>
<keyword evidence="1" id="KW-1133">Transmembrane helix</keyword>
<accession>A0ABR4AWA2</accession>
<dbReference type="EMBL" id="JBHFEH010000074">
    <property type="protein sequence ID" value="KAL2049006.1"/>
    <property type="molecule type" value="Genomic_DNA"/>
</dbReference>
<name>A0ABR4AWA2_9LECA</name>
<evidence type="ECO:0000313" key="2">
    <source>
        <dbReference type="EMBL" id="KAL2049006.1"/>
    </source>
</evidence>
<gene>
    <name evidence="2" type="ORF">ABVK25_010758</name>
</gene>